<dbReference type="InterPro" id="IPR029058">
    <property type="entry name" value="AB_hydrolase_fold"/>
</dbReference>
<dbReference type="Gene3D" id="3.40.50.1820">
    <property type="entry name" value="alpha/beta hydrolase"/>
    <property type="match status" value="2"/>
</dbReference>
<sequence length="639" mass="71071">MQIRTAFPYETTREDIRIPLPDGTRLFARVWRPVSDAPVPALLEYEPGRLTDSTAPRDWQRHPWYAGHGYASIRVDARGHGNSEGTPGDAYDATEPEDGRAVVEWLAGRPWCDGTVGMFGIGRGGLSGLRVAELAPGPLKAVVSVCATDDRFDDTVGMHSRSATALAHASRPPDPAYAGKKWREIWLERLESVDPLIHSWLAHQIRDDYWKKGGGRDSRAAIRAAVLAVGGWHDPYRDTVLRLVEDLAPARVRGLIGPWAHHYPDAGLPPEPAIGFLQETLRWWDHHLKGRDTGIMAEPLLRTWIGDRWVADNAWPSPRVTPLAYRLQGIPVIVASPQHTGLDAGGFCPDGDFAELPTDQRDDDVKSACFEFPVTEAPVEILGRPRVRLRLRMESPRGQAVARLCDIAPDGSSTLVTRGTLNLSARDGDDRAEPWPPGAKEDVEFELQGIGHSFPPGHRIRLAVSSAYWPWIWPQPGIGSFSLDPEGCSLELPVRTATRDGLAFAEPEQAEPLAVAHRQDPEQRPGRLIIRDVGSGERRLEAAPRRGGTVIHPDGLEVAEDSLDTYTIEESDPLSARIRCDRTFRLHRPDPAWDVTVRTRSETSCEADTFLTFNEVTCHEGDEIVFHRTWEEHIPRTAW</sequence>
<keyword evidence="5" id="KW-1185">Reference proteome</keyword>
<evidence type="ECO:0000256" key="1">
    <source>
        <dbReference type="ARBA" id="ARBA00022801"/>
    </source>
</evidence>
<name>A0ABP6SDI6_9ACTN</name>
<dbReference type="Proteomes" id="UP001499990">
    <property type="component" value="Unassembled WGS sequence"/>
</dbReference>
<dbReference type="Gene3D" id="2.60.120.260">
    <property type="entry name" value="Galactose-binding domain-like"/>
    <property type="match status" value="1"/>
</dbReference>
<gene>
    <name evidence="4" type="ORF">GCM10020367_36870</name>
</gene>
<evidence type="ECO:0000313" key="4">
    <source>
        <dbReference type="EMBL" id="GAA3374140.1"/>
    </source>
</evidence>
<evidence type="ECO:0000313" key="5">
    <source>
        <dbReference type="Proteomes" id="UP001499990"/>
    </source>
</evidence>
<dbReference type="InterPro" id="IPR050585">
    <property type="entry name" value="Xaa-Pro_dipeptidyl-ppase/CocE"/>
</dbReference>
<comment type="caution">
    <text evidence="4">The sequence shown here is derived from an EMBL/GenBank/DDBJ whole genome shotgun (WGS) entry which is preliminary data.</text>
</comment>
<dbReference type="GO" id="GO:0016787">
    <property type="term" value="F:hydrolase activity"/>
    <property type="evidence" value="ECO:0007669"/>
    <property type="project" value="UniProtKB-KW"/>
</dbReference>
<proteinExistence type="predicted"/>
<reference evidence="5" key="1">
    <citation type="journal article" date="2019" name="Int. J. Syst. Evol. Microbiol.">
        <title>The Global Catalogue of Microorganisms (GCM) 10K type strain sequencing project: providing services to taxonomists for standard genome sequencing and annotation.</title>
        <authorList>
            <consortium name="The Broad Institute Genomics Platform"/>
            <consortium name="The Broad Institute Genome Sequencing Center for Infectious Disease"/>
            <person name="Wu L."/>
            <person name="Ma J."/>
        </authorList>
    </citation>
    <scope>NUCLEOTIDE SEQUENCE [LARGE SCALE GENOMIC DNA]</scope>
    <source>
        <strain evidence="5">JCM 9651</strain>
    </source>
</reference>
<dbReference type="SUPFAM" id="SSF49785">
    <property type="entry name" value="Galactose-binding domain-like"/>
    <property type="match status" value="1"/>
</dbReference>
<dbReference type="InterPro" id="IPR013736">
    <property type="entry name" value="Xaa-Pro_dipept_C"/>
</dbReference>
<protein>
    <submittedName>
        <fullName evidence="4">CocE/NonD family hydrolase</fullName>
    </submittedName>
</protein>
<dbReference type="PANTHER" id="PTHR43056:SF10">
    <property type="entry name" value="COCE_NOND FAMILY, PUTATIVE (AFU_ORTHOLOGUE AFUA_7G00600)-RELATED"/>
    <property type="match status" value="1"/>
</dbReference>
<dbReference type="RefSeq" id="WP_345038894.1">
    <property type="nucleotide sequence ID" value="NZ_BAAAYL010000001.1"/>
</dbReference>
<dbReference type="NCBIfam" id="TIGR00976">
    <property type="entry name" value="CocE_NonD"/>
    <property type="match status" value="1"/>
</dbReference>
<dbReference type="SMART" id="SM00939">
    <property type="entry name" value="PepX_C"/>
    <property type="match status" value="1"/>
</dbReference>
<evidence type="ECO:0000256" key="2">
    <source>
        <dbReference type="SAM" id="MobiDB-lite"/>
    </source>
</evidence>
<feature type="region of interest" description="Disordered" evidence="2">
    <location>
        <begin position="76"/>
        <end position="95"/>
    </location>
</feature>
<dbReference type="PANTHER" id="PTHR43056">
    <property type="entry name" value="PEPTIDASE S9 PROLYL OLIGOPEPTIDASE"/>
    <property type="match status" value="1"/>
</dbReference>
<keyword evidence="1 4" id="KW-0378">Hydrolase</keyword>
<dbReference type="InterPro" id="IPR000383">
    <property type="entry name" value="Xaa-Pro-like_dom"/>
</dbReference>
<accession>A0ABP6SDI6</accession>
<dbReference type="InterPro" id="IPR008979">
    <property type="entry name" value="Galactose-bd-like_sf"/>
</dbReference>
<organism evidence="4 5">
    <name type="scientific">Streptomyces sannanensis</name>
    <dbReference type="NCBI Taxonomy" id="285536"/>
    <lineage>
        <taxon>Bacteria</taxon>
        <taxon>Bacillati</taxon>
        <taxon>Actinomycetota</taxon>
        <taxon>Actinomycetes</taxon>
        <taxon>Kitasatosporales</taxon>
        <taxon>Streptomycetaceae</taxon>
        <taxon>Streptomyces</taxon>
    </lineage>
</organism>
<dbReference type="EMBL" id="BAAAYL010000001">
    <property type="protein sequence ID" value="GAA3374140.1"/>
    <property type="molecule type" value="Genomic_DNA"/>
</dbReference>
<dbReference type="Pfam" id="PF02129">
    <property type="entry name" value="Peptidase_S15"/>
    <property type="match status" value="1"/>
</dbReference>
<evidence type="ECO:0000259" key="3">
    <source>
        <dbReference type="SMART" id="SM00939"/>
    </source>
</evidence>
<feature type="domain" description="Xaa-Pro dipeptidyl-peptidase C-terminal" evidence="3">
    <location>
        <begin position="281"/>
        <end position="491"/>
    </location>
</feature>
<dbReference type="Pfam" id="PF08530">
    <property type="entry name" value="PepX_C"/>
    <property type="match status" value="1"/>
</dbReference>
<dbReference type="InterPro" id="IPR005674">
    <property type="entry name" value="CocE/Ser_esterase"/>
</dbReference>
<dbReference type="SUPFAM" id="SSF53474">
    <property type="entry name" value="alpha/beta-Hydrolases"/>
    <property type="match status" value="1"/>
</dbReference>